<dbReference type="Gene3D" id="3.40.50.300">
    <property type="entry name" value="P-loop containing nucleotide triphosphate hydrolases"/>
    <property type="match status" value="1"/>
</dbReference>
<proteinExistence type="predicted"/>
<gene>
    <name evidence="1" type="ORF">EXE59_17470</name>
</gene>
<comment type="caution">
    <text evidence="1">The sequence shown here is derived from an EMBL/GenBank/DDBJ whole genome shotgun (WGS) entry which is preliminary data.</text>
</comment>
<dbReference type="EMBL" id="SRRO01000001">
    <property type="protein sequence ID" value="TGN65546.1"/>
    <property type="molecule type" value="Genomic_DNA"/>
</dbReference>
<dbReference type="PANTHER" id="PTHR43394">
    <property type="entry name" value="ATP-DEPENDENT PERMEASE MDL1, MITOCHONDRIAL"/>
    <property type="match status" value="1"/>
</dbReference>
<name>A0A4Z1CCT9_9ACTN</name>
<dbReference type="GO" id="GO:0015421">
    <property type="term" value="F:ABC-type oligopeptide transporter activity"/>
    <property type="evidence" value="ECO:0007669"/>
    <property type="project" value="TreeGrafter"/>
</dbReference>
<dbReference type="PANTHER" id="PTHR43394:SF1">
    <property type="entry name" value="ATP-BINDING CASSETTE SUB-FAMILY B MEMBER 10, MITOCHONDRIAL"/>
    <property type="match status" value="1"/>
</dbReference>
<evidence type="ECO:0008006" key="3">
    <source>
        <dbReference type="Google" id="ProtNLM"/>
    </source>
</evidence>
<dbReference type="AlphaFoldDB" id="A0A4Z1CCT9"/>
<dbReference type="GO" id="GO:0090374">
    <property type="term" value="P:oligopeptide export from mitochondrion"/>
    <property type="evidence" value="ECO:0007669"/>
    <property type="project" value="TreeGrafter"/>
</dbReference>
<dbReference type="Proteomes" id="UP000297496">
    <property type="component" value="Unassembled WGS sequence"/>
</dbReference>
<evidence type="ECO:0000313" key="1">
    <source>
        <dbReference type="EMBL" id="TGN65546.1"/>
    </source>
</evidence>
<dbReference type="OrthoDB" id="9806127at2"/>
<accession>A0A4Z1CCT9</accession>
<organism evidence="1 2">
    <name type="scientific">Nocardioides eburneiflavus</name>
    <dbReference type="NCBI Taxonomy" id="2518372"/>
    <lineage>
        <taxon>Bacteria</taxon>
        <taxon>Bacillati</taxon>
        <taxon>Actinomycetota</taxon>
        <taxon>Actinomycetes</taxon>
        <taxon>Propionibacteriales</taxon>
        <taxon>Nocardioidaceae</taxon>
        <taxon>Nocardioides</taxon>
    </lineage>
</organism>
<evidence type="ECO:0000313" key="2">
    <source>
        <dbReference type="Proteomes" id="UP000297496"/>
    </source>
</evidence>
<dbReference type="InterPro" id="IPR027417">
    <property type="entry name" value="P-loop_NTPase"/>
</dbReference>
<dbReference type="InterPro" id="IPR039421">
    <property type="entry name" value="Type_1_exporter"/>
</dbReference>
<protein>
    <recommendedName>
        <fullName evidence="3">ABC transporter ATP-binding protein</fullName>
    </recommendedName>
</protein>
<keyword evidence="2" id="KW-1185">Reference proteome</keyword>
<reference evidence="1 2" key="1">
    <citation type="submission" date="2019-04" db="EMBL/GenBank/DDBJ databases">
        <title>Three New Species of Nocardioides, Nocardioides euryhalodurans sp. nov., Nocardioides seonyuensis sp. nov. and Nocardioides eburneoflavus sp. nov. Isolated from Soil.</title>
        <authorList>
            <person name="Roh S.G."/>
            <person name="Lee C."/>
            <person name="Kim M.-K."/>
            <person name="Kim S.B."/>
        </authorList>
    </citation>
    <scope>NUCLEOTIDE SEQUENCE [LARGE SCALE GENOMIC DNA]</scope>
    <source>
        <strain evidence="1 2">MMS17-SY213</strain>
    </source>
</reference>
<dbReference type="RefSeq" id="WP_135840041.1">
    <property type="nucleotide sequence ID" value="NZ_SRRO01000001.1"/>
</dbReference>
<dbReference type="SUPFAM" id="SSF52540">
    <property type="entry name" value="P-loop containing nucleoside triphosphate hydrolases"/>
    <property type="match status" value="1"/>
</dbReference>
<sequence length="95" mass="10431">MERTTLRRREHVEHALGRLSAHVLDHVDQVPPAPSRSRTTITIAHRLSTVRDADQIAVLHRGRVVELGTHEELLLHGGRDADLARGGLGAERAAA</sequence>